<comment type="caution">
    <text evidence="1">The sequence shown here is derived from an EMBL/GenBank/DDBJ whole genome shotgun (WGS) entry which is preliminary data.</text>
</comment>
<dbReference type="Proteomes" id="UP001365846">
    <property type="component" value="Unassembled WGS sequence"/>
</dbReference>
<organism evidence="1 2">
    <name type="scientific">Variovorax ureilyticus</name>
    <dbReference type="NCBI Taxonomy" id="1836198"/>
    <lineage>
        <taxon>Bacteria</taxon>
        <taxon>Pseudomonadati</taxon>
        <taxon>Pseudomonadota</taxon>
        <taxon>Betaproteobacteria</taxon>
        <taxon>Burkholderiales</taxon>
        <taxon>Comamonadaceae</taxon>
        <taxon>Variovorax</taxon>
    </lineage>
</organism>
<accession>A0ABU8VPI8</accession>
<dbReference type="RefSeq" id="WP_340360664.1">
    <property type="nucleotide sequence ID" value="NZ_JBBKZU010000020.1"/>
</dbReference>
<evidence type="ECO:0000313" key="1">
    <source>
        <dbReference type="EMBL" id="MEJ8815458.1"/>
    </source>
</evidence>
<reference evidence="1 2" key="1">
    <citation type="submission" date="2024-03" db="EMBL/GenBank/DDBJ databases">
        <title>Novel species of the genus Variovorax.</title>
        <authorList>
            <person name="Liu Q."/>
            <person name="Xin Y.-H."/>
        </authorList>
    </citation>
    <scope>NUCLEOTIDE SEQUENCE [LARGE SCALE GENOMIC DNA]</scope>
    <source>
        <strain evidence="1 2">KACC 18899</strain>
    </source>
</reference>
<proteinExistence type="predicted"/>
<sequence length="45" mass="5280">MDLIRTKQIAQYVPRCEEWRPPPDSIEQITRQLAAQGIKVKESKK</sequence>
<keyword evidence="2" id="KW-1185">Reference proteome</keyword>
<protein>
    <submittedName>
        <fullName evidence="1">Uncharacterized protein</fullName>
    </submittedName>
</protein>
<gene>
    <name evidence="1" type="ORF">WKW77_30645</name>
</gene>
<dbReference type="EMBL" id="JBBKZU010000020">
    <property type="protein sequence ID" value="MEJ8815458.1"/>
    <property type="molecule type" value="Genomic_DNA"/>
</dbReference>
<name>A0ABU8VPI8_9BURK</name>
<evidence type="ECO:0000313" key="2">
    <source>
        <dbReference type="Proteomes" id="UP001365846"/>
    </source>
</evidence>